<comment type="caution">
    <text evidence="2">The sequence shown here is derived from an EMBL/GenBank/DDBJ whole genome shotgun (WGS) entry which is preliminary data.</text>
</comment>
<evidence type="ECO:0000256" key="1">
    <source>
        <dbReference type="SAM" id="MobiDB-lite"/>
    </source>
</evidence>
<feature type="region of interest" description="Disordered" evidence="1">
    <location>
        <begin position="132"/>
        <end position="179"/>
    </location>
</feature>
<dbReference type="AlphaFoldDB" id="A0A7K2IZD1"/>
<gene>
    <name evidence="2" type="ORF">GTW20_24485</name>
</gene>
<feature type="compositionally biased region" description="Basic and acidic residues" evidence="1">
    <location>
        <begin position="153"/>
        <end position="164"/>
    </location>
</feature>
<feature type="compositionally biased region" description="Basic and acidic residues" evidence="1">
    <location>
        <begin position="267"/>
        <end position="291"/>
    </location>
</feature>
<proteinExistence type="predicted"/>
<dbReference type="Proteomes" id="UP000467124">
    <property type="component" value="Unassembled WGS sequence"/>
</dbReference>
<sequence>MRGIGFIPGLWLQKARRERRFARMRAFCAATIIADAVDPDGGFCFFHLDTMVERSGGMLSLSSAQRGIVDLIEAGMVRKLDPAQARIFFAREIARGRSPHRLPCVLELLIPMEDFPEPVLAEINEARAALGEEPLTRFNRPRLRPPPPRPATRKTDEKKERREEEWEDYCDEGRWDTEAPEPFYEEDLDASRENALGEENPFHDEGSSYEEGRGMGDPEPPDEEDPLALEGERTAESTPGRSDMGPRSDRPTDLFPGEGFQEEEVAESVRGREGTGRAHPREEPPGEEKPRERRPRGRGVYGRIALIPDGLLLDPPTDRERLEGAVERLTRRGLEPRELLSLFRGVESLRRPFPALMRRLRSPESARAFLDGRLSTFGVSGALDPRAAMEGADPSRDTPGFALDSQGRANLTCPSHPSVRNVPGGRCAGCGGPCRSTPGEELPPPPVADVGTEGVAREAPEAVAVEEPREVEGFDPDPVLAARMRESLARGGSPVPAPRGSEKDSGFSARRREIIGRLRERLAG</sequence>
<feature type="compositionally biased region" description="Basic and acidic residues" evidence="1">
    <location>
        <begin position="200"/>
        <end position="216"/>
    </location>
</feature>
<dbReference type="EMBL" id="WWHY01000001">
    <property type="protein sequence ID" value="MYR35332.1"/>
    <property type="molecule type" value="Genomic_DNA"/>
</dbReference>
<feature type="region of interest" description="Disordered" evidence="1">
    <location>
        <begin position="196"/>
        <end position="301"/>
    </location>
</feature>
<protein>
    <submittedName>
        <fullName evidence="2">Uncharacterized protein</fullName>
    </submittedName>
</protein>
<accession>A0A7K2IZD1</accession>
<feature type="compositionally biased region" description="Basic and acidic residues" evidence="1">
    <location>
        <begin position="500"/>
        <end position="512"/>
    </location>
</feature>
<organism evidence="2 3">
    <name type="scientific">Nocardiopsis alba</name>
    <dbReference type="NCBI Taxonomy" id="53437"/>
    <lineage>
        <taxon>Bacteria</taxon>
        <taxon>Bacillati</taxon>
        <taxon>Actinomycetota</taxon>
        <taxon>Actinomycetes</taxon>
        <taxon>Streptosporangiales</taxon>
        <taxon>Nocardiopsidaceae</taxon>
        <taxon>Nocardiopsis</taxon>
    </lineage>
</organism>
<evidence type="ECO:0000313" key="2">
    <source>
        <dbReference type="EMBL" id="MYR35332.1"/>
    </source>
</evidence>
<evidence type="ECO:0000313" key="3">
    <source>
        <dbReference type="Proteomes" id="UP000467124"/>
    </source>
</evidence>
<dbReference type="RefSeq" id="WP_161112019.1">
    <property type="nucleotide sequence ID" value="NZ_JBHYPC010000001.1"/>
</dbReference>
<name>A0A7K2IZD1_9ACTN</name>
<reference evidence="2 3" key="1">
    <citation type="journal article" date="2019" name="Nat. Commun.">
        <title>The antimicrobial potential of Streptomyces from insect microbiomes.</title>
        <authorList>
            <person name="Chevrette M.G."/>
            <person name="Carlson C.M."/>
            <person name="Ortega H.E."/>
            <person name="Thomas C."/>
            <person name="Ananiev G.E."/>
            <person name="Barns K.J."/>
            <person name="Book A.J."/>
            <person name="Cagnazzo J."/>
            <person name="Carlos C."/>
            <person name="Flanigan W."/>
            <person name="Grubbs K.J."/>
            <person name="Horn H.A."/>
            <person name="Hoffmann F.M."/>
            <person name="Klassen J.L."/>
            <person name="Knack J.J."/>
            <person name="Lewin G.R."/>
            <person name="McDonald B.R."/>
            <person name="Muller L."/>
            <person name="Melo W.G.P."/>
            <person name="Pinto-Tomas A.A."/>
            <person name="Schmitz A."/>
            <person name="Wendt-Pienkowski E."/>
            <person name="Wildman S."/>
            <person name="Zhao M."/>
            <person name="Zhang F."/>
            <person name="Bugni T.S."/>
            <person name="Andes D.R."/>
            <person name="Pupo M.T."/>
            <person name="Currie C.R."/>
        </authorList>
    </citation>
    <scope>NUCLEOTIDE SEQUENCE [LARGE SCALE GENOMIC DNA]</scope>
    <source>
        <strain evidence="2 3">SID5840</strain>
    </source>
</reference>
<feature type="region of interest" description="Disordered" evidence="1">
    <location>
        <begin position="485"/>
        <end position="512"/>
    </location>
</feature>